<gene>
    <name evidence="1" type="ORF">L6164_006013</name>
</gene>
<dbReference type="Proteomes" id="UP000828941">
    <property type="component" value="Chromosome 3"/>
</dbReference>
<protein>
    <submittedName>
        <fullName evidence="1">Uncharacterized protein</fullName>
    </submittedName>
</protein>
<name>A0ACB9PV55_BAUVA</name>
<keyword evidence="2" id="KW-1185">Reference proteome</keyword>
<evidence type="ECO:0000313" key="1">
    <source>
        <dbReference type="EMBL" id="KAI4351677.1"/>
    </source>
</evidence>
<organism evidence="1 2">
    <name type="scientific">Bauhinia variegata</name>
    <name type="common">Purple orchid tree</name>
    <name type="synonym">Phanera variegata</name>
    <dbReference type="NCBI Taxonomy" id="167791"/>
    <lineage>
        <taxon>Eukaryota</taxon>
        <taxon>Viridiplantae</taxon>
        <taxon>Streptophyta</taxon>
        <taxon>Embryophyta</taxon>
        <taxon>Tracheophyta</taxon>
        <taxon>Spermatophyta</taxon>
        <taxon>Magnoliopsida</taxon>
        <taxon>eudicotyledons</taxon>
        <taxon>Gunneridae</taxon>
        <taxon>Pentapetalae</taxon>
        <taxon>rosids</taxon>
        <taxon>fabids</taxon>
        <taxon>Fabales</taxon>
        <taxon>Fabaceae</taxon>
        <taxon>Cercidoideae</taxon>
        <taxon>Cercideae</taxon>
        <taxon>Bauhiniinae</taxon>
        <taxon>Bauhinia</taxon>
    </lineage>
</organism>
<reference evidence="1 2" key="1">
    <citation type="journal article" date="2022" name="DNA Res.">
        <title>Chromosomal-level genome assembly of the orchid tree Bauhinia variegata (Leguminosae; Cercidoideae) supports the allotetraploid origin hypothesis of Bauhinia.</title>
        <authorList>
            <person name="Zhong Y."/>
            <person name="Chen Y."/>
            <person name="Zheng D."/>
            <person name="Pang J."/>
            <person name="Liu Y."/>
            <person name="Luo S."/>
            <person name="Meng S."/>
            <person name="Qian L."/>
            <person name="Wei D."/>
            <person name="Dai S."/>
            <person name="Zhou R."/>
        </authorList>
    </citation>
    <scope>NUCLEOTIDE SEQUENCE [LARGE SCALE GENOMIC DNA]</scope>
    <source>
        <strain evidence="1">BV-YZ2020</strain>
    </source>
</reference>
<sequence length="642" mass="70061">MSSPGFTGGGASDFFGGAGGYSGRSMTATTMNNPTTGINSNLHASNPLYRTQQQLPAIFLDPSSQIARQTPNLIGKRTLAEFQNQQNPNHVLSNLLLRSVKPRTFQHNSPMSPISPMDFSMSPELPNSSGFSSQRLGMPFLQQLRTQPINLPLPNGNLPMSNCNSILNTTLPYPTNTSNLVQVPNRVGPAQEPAKKVIDHRLLELEKQLLEDNDEEEGDTVSVITNSEWSDTIQNLNLIAPGQKPISSSPTSSTTSSTSSSSSVASPASSCSRQSLMEAASAISEGKTEAALEILARLSHVSNPNGNSDQRLTDCMVSALRSRLNPLEHPPPVAELFSKEHNESTQMLFDMAPCFKVGFMAANLAILEAALEDKTENGTKLRVVDFDIGQGNQYVNLLHALSSRQNGKPATVKITAVAENGGEERLKPVGDMLKKLAVQFGVGFEFNVFTQKLGELTRETLGCEPDESLAVNFAFKMYRMADESVSTENPRDDLLRRVKGLAPRIVTLVEQEMNTNTAPFMARFTESCSYYGALFDSIESITPRDHPDRVKVEEGLSRRLGNAIACEGRDRVERCEVFGKWRARMGMAGFQLKPMSQGIADSIKARLNPVKPINPGFTVKEENGGICFGWMGRTLTVASAWR</sequence>
<comment type="caution">
    <text evidence="1">The sequence shown here is derived from an EMBL/GenBank/DDBJ whole genome shotgun (WGS) entry which is preliminary data.</text>
</comment>
<evidence type="ECO:0000313" key="2">
    <source>
        <dbReference type="Proteomes" id="UP000828941"/>
    </source>
</evidence>
<accession>A0ACB9PV55</accession>
<proteinExistence type="predicted"/>
<dbReference type="EMBL" id="CM039428">
    <property type="protein sequence ID" value="KAI4351677.1"/>
    <property type="molecule type" value="Genomic_DNA"/>
</dbReference>